<evidence type="ECO:0000256" key="1">
    <source>
        <dbReference type="ARBA" id="ARBA00023157"/>
    </source>
</evidence>
<dbReference type="PROSITE" id="PS00134">
    <property type="entry name" value="TRYPSIN_HIS"/>
    <property type="match status" value="1"/>
</dbReference>
<keyword evidence="5" id="KW-1185">Reference proteome</keyword>
<feature type="domain" description="Peptidase S1" evidence="4">
    <location>
        <begin position="18"/>
        <end position="277"/>
    </location>
</feature>
<dbReference type="SMART" id="SM00020">
    <property type="entry name" value="Tryp_SPc"/>
    <property type="match status" value="1"/>
</dbReference>
<dbReference type="Proteomes" id="UP000695007">
    <property type="component" value="Unplaced"/>
</dbReference>
<dbReference type="Pfam" id="PF00089">
    <property type="entry name" value="Trypsin"/>
    <property type="match status" value="1"/>
</dbReference>
<evidence type="ECO:0000313" key="5">
    <source>
        <dbReference type="Proteomes" id="UP000695007"/>
    </source>
</evidence>
<dbReference type="InterPro" id="IPR009003">
    <property type="entry name" value="Peptidase_S1_PA"/>
</dbReference>
<evidence type="ECO:0000256" key="2">
    <source>
        <dbReference type="ARBA" id="ARBA00024195"/>
    </source>
</evidence>
<dbReference type="AlphaFoldDB" id="A0AAJ6YQM2"/>
<dbReference type="InterPro" id="IPR051487">
    <property type="entry name" value="Ser/Thr_Proteases_Immune/Dev"/>
</dbReference>
<dbReference type="PROSITE" id="PS50240">
    <property type="entry name" value="TRYPSIN_DOM"/>
    <property type="match status" value="1"/>
</dbReference>
<proteinExistence type="inferred from homology"/>
<dbReference type="Gene3D" id="2.40.10.10">
    <property type="entry name" value="Trypsin-like serine proteases"/>
    <property type="match status" value="1"/>
</dbReference>
<evidence type="ECO:0000259" key="4">
    <source>
        <dbReference type="PROSITE" id="PS50240"/>
    </source>
</evidence>
<gene>
    <name evidence="6" type="primary">LOC105365840</name>
</gene>
<dbReference type="PRINTS" id="PR00722">
    <property type="entry name" value="CHYMOTRYPSIN"/>
</dbReference>
<feature type="chain" id="PRO_5042614185" evidence="3">
    <location>
        <begin position="17"/>
        <end position="278"/>
    </location>
</feature>
<dbReference type="KEGG" id="csol:105365840"/>
<keyword evidence="1" id="KW-1015">Disulfide bond</keyword>
<dbReference type="FunFam" id="2.40.10.10:FF:000068">
    <property type="entry name" value="transmembrane protease serine 2"/>
    <property type="match status" value="1"/>
</dbReference>
<dbReference type="InterPro" id="IPR043504">
    <property type="entry name" value="Peptidase_S1_PA_chymotrypsin"/>
</dbReference>
<organism evidence="5 6">
    <name type="scientific">Ceratosolen solmsi marchali</name>
    <dbReference type="NCBI Taxonomy" id="326594"/>
    <lineage>
        <taxon>Eukaryota</taxon>
        <taxon>Metazoa</taxon>
        <taxon>Ecdysozoa</taxon>
        <taxon>Arthropoda</taxon>
        <taxon>Hexapoda</taxon>
        <taxon>Insecta</taxon>
        <taxon>Pterygota</taxon>
        <taxon>Neoptera</taxon>
        <taxon>Endopterygota</taxon>
        <taxon>Hymenoptera</taxon>
        <taxon>Apocrita</taxon>
        <taxon>Proctotrupomorpha</taxon>
        <taxon>Chalcidoidea</taxon>
        <taxon>Agaonidae</taxon>
        <taxon>Agaoninae</taxon>
        <taxon>Ceratosolen</taxon>
    </lineage>
</organism>
<dbReference type="GeneID" id="105365840"/>
<dbReference type="InterPro" id="IPR018114">
    <property type="entry name" value="TRYPSIN_HIS"/>
</dbReference>
<dbReference type="SUPFAM" id="SSF50494">
    <property type="entry name" value="Trypsin-like serine proteases"/>
    <property type="match status" value="1"/>
</dbReference>
<dbReference type="RefSeq" id="XP_011502403.1">
    <property type="nucleotide sequence ID" value="XM_011504101.1"/>
</dbReference>
<protein>
    <submittedName>
        <fullName evidence="6">Trypsin-6-like</fullName>
    </submittedName>
</protein>
<dbReference type="InterPro" id="IPR001254">
    <property type="entry name" value="Trypsin_dom"/>
</dbReference>
<evidence type="ECO:0000256" key="3">
    <source>
        <dbReference type="SAM" id="SignalP"/>
    </source>
</evidence>
<evidence type="ECO:0000313" key="6">
    <source>
        <dbReference type="RefSeq" id="XP_011502403.1"/>
    </source>
</evidence>
<name>A0AAJ6YQM2_9HYME</name>
<sequence length="278" mass="30739">MKFGIIISTSVLLVQAAIVLSWDTQRLAVPGEFPYIVGIMWKPNEISSLFTSCAATVLNEFWYLTAAHCIDFTPESGRLVVKAGSHNIGTTSEHDQIIEIASVNTHGKYPGRGPVIGNLAHYDIGLIKGQTALVFNDFVKPIKLPKPKTLIGDQKLEYNFIASGWGLFPHAMMPDQPTAMRTIHLPKVRSRVCQDAIRNHIPGFIFSDHQMCTRPLDGTIGACIANHGGPLVQYNKDNKPIVIGVVSWSSLPCTTNNLPPVYVRVSHFVNWIKKKMKP</sequence>
<reference evidence="6" key="1">
    <citation type="submission" date="2025-08" db="UniProtKB">
        <authorList>
            <consortium name="RefSeq"/>
        </authorList>
    </citation>
    <scope>IDENTIFICATION</scope>
</reference>
<keyword evidence="3" id="KW-0732">Signal</keyword>
<dbReference type="GO" id="GO:0004252">
    <property type="term" value="F:serine-type endopeptidase activity"/>
    <property type="evidence" value="ECO:0007669"/>
    <property type="project" value="InterPro"/>
</dbReference>
<dbReference type="PANTHER" id="PTHR24256">
    <property type="entry name" value="TRYPTASE-RELATED"/>
    <property type="match status" value="1"/>
</dbReference>
<dbReference type="CDD" id="cd00190">
    <property type="entry name" value="Tryp_SPc"/>
    <property type="match status" value="1"/>
</dbReference>
<dbReference type="GO" id="GO:0006508">
    <property type="term" value="P:proteolysis"/>
    <property type="evidence" value="ECO:0007669"/>
    <property type="project" value="InterPro"/>
</dbReference>
<accession>A0AAJ6YQM2</accession>
<feature type="signal peptide" evidence="3">
    <location>
        <begin position="1"/>
        <end position="16"/>
    </location>
</feature>
<dbReference type="InterPro" id="IPR001314">
    <property type="entry name" value="Peptidase_S1A"/>
</dbReference>
<comment type="similarity">
    <text evidence="2">Belongs to the peptidase S1 family. CLIP subfamily.</text>
</comment>